<organism evidence="1 2">
    <name type="scientific">Aquicella siphonis</name>
    <dbReference type="NCBI Taxonomy" id="254247"/>
    <lineage>
        <taxon>Bacteria</taxon>
        <taxon>Pseudomonadati</taxon>
        <taxon>Pseudomonadota</taxon>
        <taxon>Gammaproteobacteria</taxon>
        <taxon>Legionellales</taxon>
        <taxon>Coxiellaceae</taxon>
        <taxon>Aquicella</taxon>
    </lineage>
</organism>
<name>A0A5E4PFQ8_9COXI</name>
<dbReference type="EMBL" id="LR699119">
    <property type="protein sequence ID" value="VVC75352.1"/>
    <property type="molecule type" value="Genomic_DNA"/>
</dbReference>
<evidence type="ECO:0000313" key="2">
    <source>
        <dbReference type="Proteomes" id="UP000324194"/>
    </source>
</evidence>
<dbReference type="KEGG" id="asip:AQUSIP_06420"/>
<gene>
    <name evidence="1" type="ORF">AQUSIP_06420</name>
</gene>
<evidence type="ECO:0000313" key="1">
    <source>
        <dbReference type="EMBL" id="VVC75352.1"/>
    </source>
</evidence>
<proteinExistence type="predicted"/>
<accession>A0A5E4PFQ8</accession>
<keyword evidence="2" id="KW-1185">Reference proteome</keyword>
<dbReference type="Proteomes" id="UP000324194">
    <property type="component" value="Chromosome 1"/>
</dbReference>
<sequence length="85" mass="9646">MCNGKYDRPSIEIYEFIQKEMEAGHAMTVTTHESIENKYQGIYGKHAYAVTNVHIDDLGNRYIICIIPGGIHRGRLPGILKGLVW</sequence>
<reference evidence="1 2" key="1">
    <citation type="submission" date="2019-08" db="EMBL/GenBank/DDBJ databases">
        <authorList>
            <person name="Guy L."/>
        </authorList>
    </citation>
    <scope>NUCLEOTIDE SEQUENCE [LARGE SCALE GENOMIC DNA]</scope>
    <source>
        <strain evidence="1 2">SGT-108</strain>
    </source>
</reference>
<protein>
    <submittedName>
        <fullName evidence="1">Uncharacterized protein</fullName>
    </submittedName>
</protein>
<dbReference type="AlphaFoldDB" id="A0A5E4PFQ8"/>